<sequence length="172" mass="19186">MSEKKAEEKKDMKKDAAAESMVAKEKAAKLQAYLVQEKISGIEMHKAEDAVHSHVFRSNLPLRGQDLPFMILVDDSVYTLIQIEVAARIAAAKEKPGLAAYLDNLNNEYRMLKYNSDEAGNLLLTCCIPSGVEQFDPSLIVALVNQIQGHLEALYPDIMKHLWEGGEAEKKD</sequence>
<dbReference type="AlphaFoldDB" id="C9LS92"/>
<gene>
    <name evidence="1" type="ordered locus">Selsp_1831</name>
    <name evidence="2" type="ORF">SELSPUOL_00316</name>
</gene>
<evidence type="ECO:0008006" key="5">
    <source>
        <dbReference type="Google" id="ProtNLM"/>
    </source>
</evidence>
<keyword evidence="4" id="KW-1185">Reference proteome</keyword>
<dbReference type="HOGENOM" id="CLU_121940_0_0_9"/>
<evidence type="ECO:0000313" key="3">
    <source>
        <dbReference type="Proteomes" id="UP000003505"/>
    </source>
</evidence>
<evidence type="ECO:0000313" key="2">
    <source>
        <dbReference type="EMBL" id="EEX78132.1"/>
    </source>
</evidence>
<dbReference type="Proteomes" id="UP000003505">
    <property type="component" value="Unassembled WGS sequence"/>
</dbReference>
<proteinExistence type="predicted"/>
<dbReference type="STRING" id="546271.Selsp_1831"/>
<dbReference type="KEGG" id="ssg:Selsp_1831"/>
<dbReference type="OrthoDB" id="1669180at2"/>
<organism evidence="2 3">
    <name type="scientific">Selenomonas sputigena (strain ATCC 35185 / DSM 20758 / CCUG 44933 / VPI D19B-28)</name>
    <dbReference type="NCBI Taxonomy" id="546271"/>
    <lineage>
        <taxon>Bacteria</taxon>
        <taxon>Bacillati</taxon>
        <taxon>Bacillota</taxon>
        <taxon>Negativicutes</taxon>
        <taxon>Selenomonadales</taxon>
        <taxon>Selenomonadaceae</taxon>
        <taxon>Selenomonas</taxon>
    </lineage>
</organism>
<evidence type="ECO:0000313" key="4">
    <source>
        <dbReference type="Proteomes" id="UP000011124"/>
    </source>
</evidence>
<name>C9LS92_SELS3</name>
<dbReference type="EMBL" id="CP002637">
    <property type="protein sequence ID" value="AEC00786.1"/>
    <property type="molecule type" value="Genomic_DNA"/>
</dbReference>
<accession>C9LS92</accession>
<protein>
    <recommendedName>
        <fullName evidence="5">Sensory transduction regulator</fullName>
    </recommendedName>
</protein>
<evidence type="ECO:0000313" key="1">
    <source>
        <dbReference type="EMBL" id="AEC00786.1"/>
    </source>
</evidence>
<dbReference type="Proteomes" id="UP000011124">
    <property type="component" value="Chromosome"/>
</dbReference>
<reference evidence="2 3" key="1">
    <citation type="submission" date="2009-09" db="EMBL/GenBank/DDBJ databases">
        <authorList>
            <person name="Weinstock G."/>
            <person name="Sodergren E."/>
            <person name="Clifton S."/>
            <person name="Fulton L."/>
            <person name="Fulton B."/>
            <person name="Courtney L."/>
            <person name="Fronick C."/>
            <person name="Harrison M."/>
            <person name="Strong C."/>
            <person name="Farmer C."/>
            <person name="Delahaunty K."/>
            <person name="Markovic C."/>
            <person name="Hall O."/>
            <person name="Minx P."/>
            <person name="Tomlinson C."/>
            <person name="Mitreva M."/>
            <person name="Nelson J."/>
            <person name="Hou S."/>
            <person name="Wollam A."/>
            <person name="Pepin K.H."/>
            <person name="Johnson M."/>
            <person name="Bhonagiri V."/>
            <person name="Nash W.E."/>
            <person name="Warren W."/>
            <person name="Chinwalla A."/>
            <person name="Mardis E.R."/>
            <person name="Wilson R.K."/>
        </authorList>
    </citation>
    <scope>NUCLEOTIDE SEQUENCE [LARGE SCALE GENOMIC DNA]</scope>
    <source>
        <strain evidence="2">ATCC 35185</strain>
        <strain evidence="3">ATCC 35185 / DSM 20758 / VPI D19B-28</strain>
    </source>
</reference>
<reference evidence="1 4" key="2">
    <citation type="submission" date="2011-04" db="EMBL/GenBank/DDBJ databases">
        <title>The complete genome of Selenomonas sputigena DSM 20758.</title>
        <authorList>
            <consortium name="US DOE Joint Genome Institute (JGI-PGF)"/>
            <person name="Lucas S."/>
            <person name="Copeland A."/>
            <person name="Lapidus A."/>
            <person name="Bruce D."/>
            <person name="Goodwin L."/>
            <person name="Pitluck S."/>
            <person name="Peters L."/>
            <person name="Kyrpides N."/>
            <person name="Mavromatis K."/>
            <person name="Ivanova N."/>
            <person name="Ovchinnikova G."/>
            <person name="Teshima H."/>
            <person name="Detter J.C."/>
            <person name="Tapia R."/>
            <person name="Han C."/>
            <person name="Land M."/>
            <person name="Hauser L."/>
            <person name="Markowitz V."/>
            <person name="Cheng J.-F."/>
            <person name="Hugenholtz P."/>
            <person name="Woyke T."/>
            <person name="Wu D."/>
            <person name="Gronow S."/>
            <person name="Wellnitz S."/>
            <person name="Schneider S."/>
            <person name="Klenk H.-P."/>
            <person name="Eisen J.A."/>
        </authorList>
    </citation>
    <scope>NUCLEOTIDE SEQUENCE [LARGE SCALE GENOMIC DNA]</scope>
    <source>
        <strain evidence="1">ATCC 35185</strain>
        <strain evidence="4">ATCC 35185 / DSM 20758 / VPI D19B-28</strain>
    </source>
</reference>
<dbReference type="RefSeq" id="WP_006191045.1">
    <property type="nucleotide sequence ID" value="NC_015437.1"/>
</dbReference>
<dbReference type="EMBL" id="ACKP02000010">
    <property type="protein sequence ID" value="EEX78132.1"/>
    <property type="molecule type" value="Genomic_DNA"/>
</dbReference>